<evidence type="ECO:0000256" key="7">
    <source>
        <dbReference type="ARBA" id="ARBA00023237"/>
    </source>
</evidence>
<dbReference type="Proteomes" id="UP000198510">
    <property type="component" value="Unassembled WGS sequence"/>
</dbReference>
<accession>A0A1G9N7H7</accession>
<evidence type="ECO:0000313" key="9">
    <source>
        <dbReference type="EMBL" id="SDL82430.1"/>
    </source>
</evidence>
<dbReference type="GO" id="GO:0015483">
    <property type="term" value="F:long-chain fatty acid transporting porin activity"/>
    <property type="evidence" value="ECO:0007669"/>
    <property type="project" value="TreeGrafter"/>
</dbReference>
<evidence type="ECO:0000256" key="4">
    <source>
        <dbReference type="ARBA" id="ARBA00022692"/>
    </source>
</evidence>
<keyword evidence="6" id="KW-0472">Membrane</keyword>
<keyword evidence="5 8" id="KW-0732">Signal</keyword>
<evidence type="ECO:0000313" key="10">
    <source>
        <dbReference type="Proteomes" id="UP000198510"/>
    </source>
</evidence>
<dbReference type="GO" id="GO:0009279">
    <property type="term" value="C:cell outer membrane"/>
    <property type="evidence" value="ECO:0007669"/>
    <property type="project" value="UniProtKB-SubCell"/>
</dbReference>
<comment type="similarity">
    <text evidence="2">Belongs to the OmpP1/FadL family.</text>
</comment>
<reference evidence="9 10" key="1">
    <citation type="submission" date="2016-10" db="EMBL/GenBank/DDBJ databases">
        <authorList>
            <person name="de Groot N.N."/>
        </authorList>
    </citation>
    <scope>NUCLEOTIDE SEQUENCE [LARGE SCALE GENOMIC DNA]</scope>
    <source>
        <strain evidence="9 10">DSM 25186</strain>
    </source>
</reference>
<dbReference type="PANTHER" id="PTHR35093">
    <property type="entry name" value="OUTER MEMBRANE PROTEIN NMB0088-RELATED"/>
    <property type="match status" value="1"/>
</dbReference>
<feature type="chain" id="PRO_5011644166" evidence="8">
    <location>
        <begin position="21"/>
        <end position="420"/>
    </location>
</feature>
<organism evidence="9 10">
    <name type="scientific">Catalinimonas alkaloidigena</name>
    <dbReference type="NCBI Taxonomy" id="1075417"/>
    <lineage>
        <taxon>Bacteria</taxon>
        <taxon>Pseudomonadati</taxon>
        <taxon>Bacteroidota</taxon>
        <taxon>Cytophagia</taxon>
        <taxon>Cytophagales</taxon>
        <taxon>Catalimonadaceae</taxon>
        <taxon>Catalinimonas</taxon>
    </lineage>
</organism>
<evidence type="ECO:0000256" key="5">
    <source>
        <dbReference type="ARBA" id="ARBA00022729"/>
    </source>
</evidence>
<dbReference type="EMBL" id="FNFO01000008">
    <property type="protein sequence ID" value="SDL82430.1"/>
    <property type="molecule type" value="Genomic_DNA"/>
</dbReference>
<keyword evidence="4" id="KW-0812">Transmembrane</keyword>
<evidence type="ECO:0000256" key="1">
    <source>
        <dbReference type="ARBA" id="ARBA00004571"/>
    </source>
</evidence>
<sequence>MQKFLFFWLGSLLLSGSLLASGFQVALQGQKQVGMAHTGTGLALDPAALFFNPGAMSHLRENGFTLGASGIISNIAFVRSGTTTTWNTDNPVSTPFAVYGVWGPKDSPFKFGIGAYTPYGSTVRWEENWIGRNLLEQLSLRAIAIQPTISYNLDDRFGFGIGLVYVIGGVNLQRQLPVTDQAGNPGEVELDGRANGLGFNAGFYFRPLEGLSLGATYRSRVAMQVDGGDANFDVPASARASFPAGNTFNATLPLAAVASIGVGYEVTDKLTLALDINYTFWETYDSLTFEYEQPLVVNGQPTSRTASPREYQNAFAYRLGAQYQASEALALRAGAYYDETPVRTGYMTAETPDADRVGLSVGAGYRVGKLAIDASLLFIQGMEREQTEQEVDEAGTASQVLPGRYQLQALIPGVSVSYHF</sequence>
<keyword evidence="3" id="KW-1134">Transmembrane beta strand</keyword>
<keyword evidence="10" id="KW-1185">Reference proteome</keyword>
<protein>
    <submittedName>
        <fullName evidence="9">Long-chain fatty acid transport protein</fullName>
    </submittedName>
</protein>
<feature type="signal peptide" evidence="8">
    <location>
        <begin position="1"/>
        <end position="20"/>
    </location>
</feature>
<dbReference type="OrthoDB" id="9922at2"/>
<dbReference type="STRING" id="1075417.SAMN05421823_108204"/>
<name>A0A1G9N7H7_9BACT</name>
<evidence type="ECO:0000256" key="6">
    <source>
        <dbReference type="ARBA" id="ARBA00023136"/>
    </source>
</evidence>
<proteinExistence type="inferred from homology"/>
<gene>
    <name evidence="9" type="ORF">SAMN05421823_108204</name>
</gene>
<dbReference type="RefSeq" id="WP_089685177.1">
    <property type="nucleotide sequence ID" value="NZ_FNFO01000008.1"/>
</dbReference>
<evidence type="ECO:0000256" key="2">
    <source>
        <dbReference type="ARBA" id="ARBA00008163"/>
    </source>
</evidence>
<dbReference type="Gene3D" id="2.40.160.60">
    <property type="entry name" value="Outer membrane protein transport protein (OMPP1/FadL/TodX)"/>
    <property type="match status" value="1"/>
</dbReference>
<dbReference type="PANTHER" id="PTHR35093:SF8">
    <property type="entry name" value="OUTER MEMBRANE PROTEIN NMB0088-RELATED"/>
    <property type="match status" value="1"/>
</dbReference>
<evidence type="ECO:0000256" key="8">
    <source>
        <dbReference type="SAM" id="SignalP"/>
    </source>
</evidence>
<dbReference type="SUPFAM" id="SSF56935">
    <property type="entry name" value="Porins"/>
    <property type="match status" value="1"/>
</dbReference>
<comment type="subcellular location">
    <subcellularLocation>
        <location evidence="1">Cell outer membrane</location>
        <topology evidence="1">Multi-pass membrane protein</topology>
    </subcellularLocation>
</comment>
<dbReference type="AlphaFoldDB" id="A0A1G9N7H7"/>
<dbReference type="Pfam" id="PF03349">
    <property type="entry name" value="Toluene_X"/>
    <property type="match status" value="1"/>
</dbReference>
<keyword evidence="7" id="KW-0998">Cell outer membrane</keyword>
<evidence type="ECO:0000256" key="3">
    <source>
        <dbReference type="ARBA" id="ARBA00022452"/>
    </source>
</evidence>
<dbReference type="InterPro" id="IPR005017">
    <property type="entry name" value="OMPP1/FadL/TodX"/>
</dbReference>